<dbReference type="EMBL" id="BSDY01000001">
    <property type="protein sequence ID" value="GLI54776.1"/>
    <property type="molecule type" value="Genomic_DNA"/>
</dbReference>
<dbReference type="Proteomes" id="UP001144471">
    <property type="component" value="Unassembled WGS sequence"/>
</dbReference>
<dbReference type="RefSeq" id="WP_281832791.1">
    <property type="nucleotide sequence ID" value="NZ_BSDY01000001.1"/>
</dbReference>
<organism evidence="1 2">
    <name type="scientific">Propionigenium maris DSM 9537</name>
    <dbReference type="NCBI Taxonomy" id="1123000"/>
    <lineage>
        <taxon>Bacteria</taxon>
        <taxon>Fusobacteriati</taxon>
        <taxon>Fusobacteriota</taxon>
        <taxon>Fusobacteriia</taxon>
        <taxon>Fusobacteriales</taxon>
        <taxon>Fusobacteriaceae</taxon>
        <taxon>Propionigenium</taxon>
    </lineage>
</organism>
<protein>
    <submittedName>
        <fullName evidence="1">Uncharacterized protein</fullName>
    </submittedName>
</protein>
<proteinExistence type="predicted"/>
<comment type="caution">
    <text evidence="1">The sequence shown here is derived from an EMBL/GenBank/DDBJ whole genome shotgun (WGS) entry which is preliminary data.</text>
</comment>
<evidence type="ECO:0000313" key="2">
    <source>
        <dbReference type="Proteomes" id="UP001144471"/>
    </source>
</evidence>
<sequence>MTVSYYYGDIVVILEDRDWNGIHLYKFKVSDLNDIETSKLYMMIQELRKLPEGATFRRHQAGDFYSQDYIDS</sequence>
<reference evidence="1" key="1">
    <citation type="submission" date="2022-12" db="EMBL/GenBank/DDBJ databases">
        <title>Reference genome sequencing for broad-spectrum identification of bacterial and archaeal isolates by mass spectrometry.</title>
        <authorList>
            <person name="Sekiguchi Y."/>
            <person name="Tourlousse D.M."/>
        </authorList>
    </citation>
    <scope>NUCLEOTIDE SEQUENCE</scope>
    <source>
        <strain evidence="1">10succ1</strain>
    </source>
</reference>
<name>A0A9W6GJ32_9FUSO</name>
<accession>A0A9W6GJ32</accession>
<evidence type="ECO:0000313" key="1">
    <source>
        <dbReference type="EMBL" id="GLI54776.1"/>
    </source>
</evidence>
<dbReference type="AlphaFoldDB" id="A0A9W6GJ32"/>
<keyword evidence="2" id="KW-1185">Reference proteome</keyword>
<gene>
    <name evidence="1" type="ORF">PM10SUCC1_02910</name>
</gene>